<dbReference type="InterPro" id="IPR038186">
    <property type="entry name" value="CHAD_dom_sf"/>
</dbReference>
<dbReference type="GO" id="GO:0050355">
    <property type="term" value="F:inorganic triphosphate phosphatase activity"/>
    <property type="evidence" value="ECO:0007669"/>
    <property type="project" value="InterPro"/>
</dbReference>
<feature type="domain" description="CHAD" evidence="2">
    <location>
        <begin position="216"/>
        <end position="516"/>
    </location>
</feature>
<dbReference type="InterPro" id="IPR033469">
    <property type="entry name" value="CYTH-like_dom_sf"/>
</dbReference>
<sequence>MSSPKEIEIKLQLPSANFARLHAIPLIRRAGKSKQSEIQNSIYFDTKGLKLNRSGLTLRIRHAGGRYIQTIKSDQGSPFERGEWEAEVRDNRPDLKHAAAPVLEPLGIKKLRKRLRPVFETRVQHTTYPIRRKNCDIALTIDRGEIDAGVGALPLCEAELELKRGDKARLFEVARAFAHAASAELAVKSKSQRGYELLAGEDAGAARGEAIEIAPDMPAKDAFRAIAFACLKQIIANKPAIVASERDGIHQMRIGLRRLRAAISLFPDIAADPTERKIKAELKWLTGELGPAREFDVFLNRVVAPLERSHARLTGMQGLSHDLADRREATIARALAAVCSKRFRELTLDVARWLETGGWWEPPSKPARERWEEPIETVARAQLKRRRKKIRKRGRILEKLDPHARHKLRIEAKKMRYATEFYKTVFTGKKQEKRRAAFLSALKDMQDCFGDLNDIAVHEQLATGIAEASAARSSRPSRRVFAAGLLTGLEEARLKPALAAARQAFCAFEKLRPYWRQT</sequence>
<organism evidence="3 4">
    <name type="scientific">Bradyrhizobium erythrophlei</name>
    <dbReference type="NCBI Taxonomy" id="1437360"/>
    <lineage>
        <taxon>Bacteria</taxon>
        <taxon>Pseudomonadati</taxon>
        <taxon>Pseudomonadota</taxon>
        <taxon>Alphaproteobacteria</taxon>
        <taxon>Hyphomicrobiales</taxon>
        <taxon>Nitrobacteraceae</taxon>
        <taxon>Bradyrhizobium</taxon>
    </lineage>
</organism>
<dbReference type="PROSITE" id="PS51708">
    <property type="entry name" value="CHAD"/>
    <property type="match status" value="1"/>
</dbReference>
<dbReference type="Pfam" id="PF01928">
    <property type="entry name" value="CYTH"/>
    <property type="match status" value="1"/>
</dbReference>
<dbReference type="GO" id="GO:0046872">
    <property type="term" value="F:metal ion binding"/>
    <property type="evidence" value="ECO:0007669"/>
    <property type="project" value="TreeGrafter"/>
</dbReference>
<dbReference type="InterPro" id="IPR023577">
    <property type="entry name" value="CYTH_domain"/>
</dbReference>
<dbReference type="InterPro" id="IPR007899">
    <property type="entry name" value="CHAD_dom"/>
</dbReference>
<dbReference type="Gene3D" id="1.40.20.10">
    <property type="entry name" value="CHAD domain"/>
    <property type="match status" value="1"/>
</dbReference>
<dbReference type="PANTHER" id="PTHR39569:SF1">
    <property type="entry name" value="INORGANIC TRIPHOSPHATASE"/>
    <property type="match status" value="1"/>
</dbReference>
<name>A0A1M5YRR3_9BRAD</name>
<evidence type="ECO:0000259" key="1">
    <source>
        <dbReference type="PROSITE" id="PS51707"/>
    </source>
</evidence>
<accession>A0A1M5YRR3</accession>
<gene>
    <name evidence="3" type="ORF">SAMN05443248_8671</name>
</gene>
<protein>
    <submittedName>
        <fullName evidence="3">Inorganic triphosphatase YgiF, contains CYTH and CHAD domains</fullName>
    </submittedName>
</protein>
<dbReference type="EMBL" id="LT670817">
    <property type="protein sequence ID" value="SHI14544.1"/>
    <property type="molecule type" value="Genomic_DNA"/>
</dbReference>
<dbReference type="InterPro" id="IPR039013">
    <property type="entry name" value="YgiF"/>
</dbReference>
<dbReference type="OrthoDB" id="9777271at2"/>
<feature type="domain" description="CYTH" evidence="1">
    <location>
        <begin position="4"/>
        <end position="201"/>
    </location>
</feature>
<dbReference type="PROSITE" id="PS51707">
    <property type="entry name" value="CYTH"/>
    <property type="match status" value="1"/>
</dbReference>
<evidence type="ECO:0000313" key="3">
    <source>
        <dbReference type="EMBL" id="SHI14544.1"/>
    </source>
</evidence>
<evidence type="ECO:0000313" key="4">
    <source>
        <dbReference type="Proteomes" id="UP000189796"/>
    </source>
</evidence>
<dbReference type="Gene3D" id="2.40.320.10">
    <property type="entry name" value="Hypothetical Protein Pfu-838710-001"/>
    <property type="match status" value="1"/>
</dbReference>
<dbReference type="SUPFAM" id="SSF55154">
    <property type="entry name" value="CYTH-like phosphatases"/>
    <property type="match status" value="1"/>
</dbReference>
<dbReference type="PANTHER" id="PTHR39569">
    <property type="entry name" value="INORGANIC TRIPHOSPHATASE"/>
    <property type="match status" value="1"/>
</dbReference>
<proteinExistence type="predicted"/>
<dbReference type="AlphaFoldDB" id="A0A1M5YRR3"/>
<dbReference type="CDD" id="cd07756">
    <property type="entry name" value="CYTH-like_Pase_CHAD"/>
    <property type="match status" value="1"/>
</dbReference>
<dbReference type="Pfam" id="PF05235">
    <property type="entry name" value="CHAD"/>
    <property type="match status" value="1"/>
</dbReference>
<dbReference type="SMART" id="SM00880">
    <property type="entry name" value="CHAD"/>
    <property type="match status" value="1"/>
</dbReference>
<reference evidence="3 4" key="1">
    <citation type="submission" date="2016-11" db="EMBL/GenBank/DDBJ databases">
        <authorList>
            <person name="Jaros S."/>
            <person name="Januszkiewicz K."/>
            <person name="Wedrychowicz H."/>
        </authorList>
    </citation>
    <scope>NUCLEOTIDE SEQUENCE [LARGE SCALE GENOMIC DNA]</scope>
    <source>
        <strain evidence="3 4">GAS138</strain>
    </source>
</reference>
<dbReference type="SMART" id="SM01118">
    <property type="entry name" value="CYTH"/>
    <property type="match status" value="1"/>
</dbReference>
<dbReference type="RefSeq" id="WP_079606654.1">
    <property type="nucleotide sequence ID" value="NZ_LT670817.1"/>
</dbReference>
<evidence type="ECO:0000259" key="2">
    <source>
        <dbReference type="PROSITE" id="PS51708"/>
    </source>
</evidence>
<dbReference type="Proteomes" id="UP000189796">
    <property type="component" value="Chromosome I"/>
</dbReference>